<evidence type="ECO:0000256" key="2">
    <source>
        <dbReference type="ARBA" id="ARBA00007599"/>
    </source>
</evidence>
<organism evidence="11 12">
    <name type="scientific">Helicobacter cinaedi</name>
    <dbReference type="NCBI Taxonomy" id="213"/>
    <lineage>
        <taxon>Bacteria</taxon>
        <taxon>Pseudomonadati</taxon>
        <taxon>Campylobacterota</taxon>
        <taxon>Epsilonproteobacteria</taxon>
        <taxon>Campylobacterales</taxon>
        <taxon>Helicobacteraceae</taxon>
        <taxon>Helicobacter</taxon>
    </lineage>
</organism>
<dbReference type="InterPro" id="IPR003442">
    <property type="entry name" value="T6A_TsaE"/>
</dbReference>
<dbReference type="PANTHER" id="PTHR33540:SF2">
    <property type="entry name" value="TRNA THREONYLCARBAMOYLADENOSINE BIOSYNTHESIS PROTEIN TSAE"/>
    <property type="match status" value="1"/>
</dbReference>
<name>A0A377JSJ8_9HELI</name>
<accession>A0A377JSJ8</accession>
<dbReference type="InterPro" id="IPR027417">
    <property type="entry name" value="P-loop_NTPase"/>
</dbReference>
<dbReference type="NCBIfam" id="TIGR00150">
    <property type="entry name" value="T6A_YjeE"/>
    <property type="match status" value="1"/>
</dbReference>
<gene>
    <name evidence="11" type="primary">ydiB</name>
    <name evidence="11" type="ORF">NCTC12219_00084</name>
</gene>
<dbReference type="RefSeq" id="WP_115721162.1">
    <property type="nucleotide sequence ID" value="NZ_UGHX01000001.1"/>
</dbReference>
<dbReference type="EMBL" id="UGHX01000001">
    <property type="protein sequence ID" value="STP10235.1"/>
    <property type="molecule type" value="Genomic_DNA"/>
</dbReference>
<dbReference type="AlphaFoldDB" id="A0A377JSJ8"/>
<evidence type="ECO:0000256" key="7">
    <source>
        <dbReference type="ARBA" id="ARBA00022741"/>
    </source>
</evidence>
<dbReference type="GO" id="GO:0005524">
    <property type="term" value="F:ATP binding"/>
    <property type="evidence" value="ECO:0007669"/>
    <property type="project" value="UniProtKB-KW"/>
</dbReference>
<comment type="similarity">
    <text evidence="2">Belongs to the TsaE family.</text>
</comment>
<evidence type="ECO:0000256" key="8">
    <source>
        <dbReference type="ARBA" id="ARBA00022840"/>
    </source>
</evidence>
<evidence type="ECO:0000256" key="4">
    <source>
        <dbReference type="ARBA" id="ARBA00022490"/>
    </source>
</evidence>
<sequence>MRELQLQEYELFSLCEILQENVAQSPIVLLRGELGSGKTTLVRSFVAYCGGDTSEVSSPTFSLSQGYECQKYGVIYHYDIYRKELSEMLELGLLECLELQGVHFVEWGGNDLQTLLRQNGFTPISIDIELGQNNRIYRIYKVGV</sequence>
<keyword evidence="7" id="KW-0547">Nucleotide-binding</keyword>
<keyword evidence="5" id="KW-0819">tRNA processing</keyword>
<keyword evidence="4" id="KW-0963">Cytoplasm</keyword>
<evidence type="ECO:0000256" key="9">
    <source>
        <dbReference type="ARBA" id="ARBA00022842"/>
    </source>
</evidence>
<evidence type="ECO:0000256" key="3">
    <source>
        <dbReference type="ARBA" id="ARBA00019010"/>
    </source>
</evidence>
<evidence type="ECO:0000313" key="11">
    <source>
        <dbReference type="EMBL" id="STP10235.1"/>
    </source>
</evidence>
<evidence type="ECO:0000313" key="12">
    <source>
        <dbReference type="Proteomes" id="UP000255103"/>
    </source>
</evidence>
<comment type="subcellular location">
    <subcellularLocation>
        <location evidence="1">Cytoplasm</location>
    </subcellularLocation>
</comment>
<dbReference type="PANTHER" id="PTHR33540">
    <property type="entry name" value="TRNA THREONYLCARBAMOYLADENOSINE BIOSYNTHESIS PROTEIN TSAE"/>
    <property type="match status" value="1"/>
</dbReference>
<keyword evidence="6" id="KW-0479">Metal-binding</keyword>
<dbReference type="GO" id="GO:0002949">
    <property type="term" value="P:tRNA threonylcarbamoyladenosine modification"/>
    <property type="evidence" value="ECO:0007669"/>
    <property type="project" value="InterPro"/>
</dbReference>
<protein>
    <recommendedName>
        <fullName evidence="3">tRNA threonylcarbamoyladenosine biosynthesis protein TsaE</fullName>
    </recommendedName>
    <alternativeName>
        <fullName evidence="10">t(6)A37 threonylcarbamoyladenosine biosynthesis protein TsaE</fullName>
    </alternativeName>
</protein>
<keyword evidence="9" id="KW-0460">Magnesium</keyword>
<dbReference type="Proteomes" id="UP000255103">
    <property type="component" value="Unassembled WGS sequence"/>
</dbReference>
<dbReference type="SUPFAM" id="SSF52540">
    <property type="entry name" value="P-loop containing nucleoside triphosphate hydrolases"/>
    <property type="match status" value="1"/>
</dbReference>
<evidence type="ECO:0000256" key="6">
    <source>
        <dbReference type="ARBA" id="ARBA00022723"/>
    </source>
</evidence>
<evidence type="ECO:0000256" key="10">
    <source>
        <dbReference type="ARBA" id="ARBA00032441"/>
    </source>
</evidence>
<dbReference type="Pfam" id="PF02367">
    <property type="entry name" value="TsaE"/>
    <property type="match status" value="1"/>
</dbReference>
<evidence type="ECO:0000256" key="1">
    <source>
        <dbReference type="ARBA" id="ARBA00004496"/>
    </source>
</evidence>
<keyword evidence="8" id="KW-0067">ATP-binding</keyword>
<evidence type="ECO:0000256" key="5">
    <source>
        <dbReference type="ARBA" id="ARBA00022694"/>
    </source>
</evidence>
<dbReference type="GO" id="GO:0046872">
    <property type="term" value="F:metal ion binding"/>
    <property type="evidence" value="ECO:0007669"/>
    <property type="project" value="UniProtKB-KW"/>
</dbReference>
<dbReference type="Gene3D" id="3.40.50.300">
    <property type="entry name" value="P-loop containing nucleotide triphosphate hydrolases"/>
    <property type="match status" value="1"/>
</dbReference>
<dbReference type="GO" id="GO:0005737">
    <property type="term" value="C:cytoplasm"/>
    <property type="evidence" value="ECO:0007669"/>
    <property type="project" value="UniProtKB-SubCell"/>
</dbReference>
<reference evidence="11 12" key="1">
    <citation type="submission" date="2018-06" db="EMBL/GenBank/DDBJ databases">
        <authorList>
            <consortium name="Pathogen Informatics"/>
            <person name="Doyle S."/>
        </authorList>
    </citation>
    <scope>NUCLEOTIDE SEQUENCE [LARGE SCALE GENOMIC DNA]</scope>
    <source>
        <strain evidence="11 12">NCTC12219</strain>
    </source>
</reference>
<proteinExistence type="inferred from homology"/>